<protein>
    <recommendedName>
        <fullName evidence="5">2-oxoglutarate-dependent ethylene/succinate-forming enzyme</fullName>
        <ecNumber evidence="4">1.13.12.19</ecNumber>
        <ecNumber evidence="3">1.14.20.7</ecNumber>
    </recommendedName>
    <alternativeName>
        <fullName evidence="7">2-oxoglutarate dioxygenase (ethylene-forming)</fullName>
    </alternativeName>
    <alternativeName>
        <fullName evidence="8">2-oxoglutarate/L-arginine monooxygenase/decarboxylase (succinate-forming)</fullName>
    </alternativeName>
</protein>
<dbReference type="InterPro" id="IPR050231">
    <property type="entry name" value="Iron_ascorbate_oxido_reductase"/>
</dbReference>
<dbReference type="EMBL" id="QLIX01000003">
    <property type="protein sequence ID" value="RAI59771.1"/>
    <property type="molecule type" value="Genomic_DNA"/>
</dbReference>
<comment type="cofactor">
    <cofactor evidence="1">
        <name>Fe(2+)</name>
        <dbReference type="ChEBI" id="CHEBI:29033"/>
    </cofactor>
</comment>
<evidence type="ECO:0000256" key="5">
    <source>
        <dbReference type="ARBA" id="ARBA00019045"/>
    </source>
</evidence>
<dbReference type="SUPFAM" id="SSF51197">
    <property type="entry name" value="Clavaminate synthase-like"/>
    <property type="match status" value="1"/>
</dbReference>
<evidence type="ECO:0000259" key="13">
    <source>
        <dbReference type="PROSITE" id="PS51471"/>
    </source>
</evidence>
<dbReference type="EC" id="1.14.20.7" evidence="3"/>
<dbReference type="OrthoDB" id="21825at2"/>
<comment type="similarity">
    <text evidence="11">Belongs to the iron/ascorbate-dependent oxidoreductase family.</text>
</comment>
<feature type="domain" description="Fe2OG dioxygenase" evidence="13">
    <location>
        <begin position="224"/>
        <end position="327"/>
    </location>
</feature>
<evidence type="ECO:0000256" key="4">
    <source>
        <dbReference type="ARBA" id="ARBA00012531"/>
    </source>
</evidence>
<reference evidence="15" key="1">
    <citation type="submission" date="2018-06" db="EMBL/GenBank/DDBJ databases">
        <authorList>
            <person name="Khan S.A."/>
        </authorList>
    </citation>
    <scope>NUCLEOTIDE SEQUENCE [LARGE SCALE GENOMIC DNA]</scope>
    <source>
        <strain evidence="15">DB-1506</strain>
    </source>
</reference>
<evidence type="ECO:0000256" key="6">
    <source>
        <dbReference type="ARBA" id="ARBA00022666"/>
    </source>
</evidence>
<evidence type="ECO:0000256" key="9">
    <source>
        <dbReference type="ARBA" id="ARBA00047725"/>
    </source>
</evidence>
<dbReference type="InterPro" id="IPR026992">
    <property type="entry name" value="DIOX_N"/>
</dbReference>
<evidence type="ECO:0000256" key="2">
    <source>
        <dbReference type="ARBA" id="ARBA00004767"/>
    </source>
</evidence>
<evidence type="ECO:0000256" key="3">
    <source>
        <dbReference type="ARBA" id="ARBA00012293"/>
    </source>
</evidence>
<evidence type="ECO:0000256" key="7">
    <source>
        <dbReference type="ARBA" id="ARBA00031011"/>
    </source>
</evidence>
<comment type="pathway">
    <text evidence="2">Alkene biosynthesis; ethylene biosynthesis via 2-oxoglutarate.</text>
</comment>
<organism evidence="14 15">
    <name type="scientific">Roseicella frigidaeris</name>
    <dbReference type="NCBI Taxonomy" id="2230885"/>
    <lineage>
        <taxon>Bacteria</taxon>
        <taxon>Pseudomonadati</taxon>
        <taxon>Pseudomonadota</taxon>
        <taxon>Alphaproteobacteria</taxon>
        <taxon>Acetobacterales</taxon>
        <taxon>Roseomonadaceae</taxon>
        <taxon>Roseicella</taxon>
    </lineage>
</organism>
<dbReference type="PRINTS" id="PR00682">
    <property type="entry name" value="IPNSYNTHASE"/>
</dbReference>
<keyword evidence="15" id="KW-1185">Reference proteome</keyword>
<dbReference type="InterPro" id="IPR044861">
    <property type="entry name" value="IPNS-like_FE2OG_OXY"/>
</dbReference>
<evidence type="ECO:0000256" key="11">
    <source>
        <dbReference type="RuleBase" id="RU003682"/>
    </source>
</evidence>
<dbReference type="EC" id="1.13.12.19" evidence="4"/>
<dbReference type="Proteomes" id="UP000249065">
    <property type="component" value="Unassembled WGS sequence"/>
</dbReference>
<proteinExistence type="inferred from homology"/>
<dbReference type="AlphaFoldDB" id="A0A327M905"/>
<dbReference type="GO" id="GO:0046872">
    <property type="term" value="F:metal ion binding"/>
    <property type="evidence" value="ECO:0007669"/>
    <property type="project" value="UniProtKB-KW"/>
</dbReference>
<comment type="caution">
    <text evidence="14">The sequence shown here is derived from an EMBL/GenBank/DDBJ whole genome shotgun (WGS) entry which is preliminary data.</text>
</comment>
<keyword evidence="6" id="KW-0266">Ethylene biosynthesis</keyword>
<dbReference type="InterPro" id="IPR027443">
    <property type="entry name" value="IPNS-like_sf"/>
</dbReference>
<evidence type="ECO:0000256" key="10">
    <source>
        <dbReference type="ARBA" id="ARBA00049359"/>
    </source>
</evidence>
<evidence type="ECO:0000256" key="12">
    <source>
        <dbReference type="SAM" id="MobiDB-lite"/>
    </source>
</evidence>
<keyword evidence="11" id="KW-0560">Oxidoreductase</keyword>
<feature type="region of interest" description="Disordered" evidence="12">
    <location>
        <begin position="1"/>
        <end position="32"/>
    </location>
</feature>
<dbReference type="GO" id="GO:0102276">
    <property type="term" value="F:2-oxoglutarate oxygenase/decarboxylase (ethylene-forming) activity"/>
    <property type="evidence" value="ECO:0007669"/>
    <property type="project" value="UniProtKB-EC"/>
</dbReference>
<keyword evidence="11" id="KW-0479">Metal-binding</keyword>
<comment type="catalytic activity">
    <reaction evidence="10">
        <text>L-arginine + 2-oxoglutarate + O2 = guanidine + L-glutamate 5-semialdehyde + succinate + CO2</text>
        <dbReference type="Rhea" id="RHEA:31535"/>
        <dbReference type="ChEBI" id="CHEBI:15379"/>
        <dbReference type="ChEBI" id="CHEBI:16526"/>
        <dbReference type="ChEBI" id="CHEBI:16810"/>
        <dbReference type="ChEBI" id="CHEBI:30031"/>
        <dbReference type="ChEBI" id="CHEBI:30087"/>
        <dbReference type="ChEBI" id="CHEBI:32682"/>
        <dbReference type="ChEBI" id="CHEBI:58066"/>
        <dbReference type="EC" id="1.14.20.7"/>
    </reaction>
</comment>
<sequence length="380" mass="41612">MPARRGAGPGPAPASPRHRPGHAAAQEPGWRPAQPCLGFPSVLSRSPIMADEIPILDLAPLREGRPGALEALGAQLRRAFTEVGFYFVRNTGVPEALVEAAFAAAARFHAQPLEAKLALPFNEHNQGYLPFRGNTTRMNAVEGVKKPNANEAVFFKRELPPDHPDVLAGRRFRGVNRWPAALPGFREVALDYAAAMEGLGRRLVPIYAAALGLPHDWFDDKFREPMFTLRMTHYPQQAPTAAADEWGLAPHADTSFMTILAQNRVPGLSLRLPDGRWIDAPAPAGAFLVNGGMMLRRWTNHVFLATPHRVTNRSGQERYAIPFFMDCDYDAEMAPIPTCVTPDNPPRYPPFTYGQFMTEYSGANYDQRGGAAAGVALQGA</sequence>
<name>A0A327M905_9PROT</name>
<comment type="catalytic activity">
    <reaction evidence="9">
        <text>2-oxoglutarate + O2 + 2 H(+) = ethene + 3 CO2 + H2O</text>
        <dbReference type="Rhea" id="RHEA:31523"/>
        <dbReference type="ChEBI" id="CHEBI:15377"/>
        <dbReference type="ChEBI" id="CHEBI:15378"/>
        <dbReference type="ChEBI" id="CHEBI:15379"/>
        <dbReference type="ChEBI" id="CHEBI:16526"/>
        <dbReference type="ChEBI" id="CHEBI:16810"/>
        <dbReference type="ChEBI" id="CHEBI:18153"/>
        <dbReference type="EC" id="1.13.12.19"/>
    </reaction>
</comment>
<gene>
    <name evidence="14" type="ORF">DOO78_05800</name>
</gene>
<dbReference type="Gene3D" id="2.60.120.330">
    <property type="entry name" value="B-lactam Antibiotic, Isopenicillin N Synthase, Chain"/>
    <property type="match status" value="1"/>
</dbReference>
<dbReference type="InterPro" id="IPR005123">
    <property type="entry name" value="Oxoglu/Fe-dep_dioxygenase_dom"/>
</dbReference>
<evidence type="ECO:0000256" key="1">
    <source>
        <dbReference type="ARBA" id="ARBA00001954"/>
    </source>
</evidence>
<evidence type="ECO:0000256" key="8">
    <source>
        <dbReference type="ARBA" id="ARBA00031282"/>
    </source>
</evidence>
<dbReference type="Pfam" id="PF03171">
    <property type="entry name" value="2OG-FeII_Oxy"/>
    <property type="match status" value="1"/>
</dbReference>
<evidence type="ECO:0000313" key="14">
    <source>
        <dbReference type="EMBL" id="RAI59771.1"/>
    </source>
</evidence>
<dbReference type="GO" id="GO:0009693">
    <property type="term" value="P:ethylene biosynthetic process"/>
    <property type="evidence" value="ECO:0007669"/>
    <property type="project" value="UniProtKB-KW"/>
</dbReference>
<evidence type="ECO:0000313" key="15">
    <source>
        <dbReference type="Proteomes" id="UP000249065"/>
    </source>
</evidence>
<accession>A0A327M905</accession>
<dbReference type="PANTHER" id="PTHR47990">
    <property type="entry name" value="2-OXOGLUTARATE (2OG) AND FE(II)-DEPENDENT OXYGENASE SUPERFAMILY PROTEIN-RELATED"/>
    <property type="match status" value="1"/>
</dbReference>
<dbReference type="Pfam" id="PF14226">
    <property type="entry name" value="DIOX_N"/>
    <property type="match status" value="1"/>
</dbReference>
<dbReference type="PROSITE" id="PS51471">
    <property type="entry name" value="FE2OG_OXY"/>
    <property type="match status" value="1"/>
</dbReference>
<keyword evidence="11" id="KW-0408">Iron</keyword>